<dbReference type="Proteomes" id="UP001595443">
    <property type="component" value="Unassembled WGS sequence"/>
</dbReference>
<dbReference type="InterPro" id="IPR002372">
    <property type="entry name" value="PQQ_rpt_dom"/>
</dbReference>
<organism evidence="3 4">
    <name type="scientific">Acidimangrovimonas pyrenivorans</name>
    <dbReference type="NCBI Taxonomy" id="2030798"/>
    <lineage>
        <taxon>Bacteria</taxon>
        <taxon>Pseudomonadati</taxon>
        <taxon>Pseudomonadota</taxon>
        <taxon>Alphaproteobacteria</taxon>
        <taxon>Rhodobacterales</taxon>
        <taxon>Paracoccaceae</taxon>
        <taxon>Acidimangrovimonas</taxon>
    </lineage>
</organism>
<dbReference type="PROSITE" id="PS51257">
    <property type="entry name" value="PROKAR_LIPOPROTEIN"/>
    <property type="match status" value="1"/>
</dbReference>
<evidence type="ECO:0000313" key="3">
    <source>
        <dbReference type="EMBL" id="MFC2969132.1"/>
    </source>
</evidence>
<dbReference type="RefSeq" id="WP_377833838.1">
    <property type="nucleotide sequence ID" value="NZ_JBHRSK010000010.1"/>
</dbReference>
<feature type="domain" description="Pyrrolo-quinoline quinone repeat" evidence="2">
    <location>
        <begin position="383"/>
        <end position="442"/>
    </location>
</feature>
<protein>
    <submittedName>
        <fullName evidence="3">PQQ-binding-like beta-propeller repeat protein</fullName>
    </submittedName>
</protein>
<feature type="domain" description="Pyrrolo-quinoline quinone repeat" evidence="2">
    <location>
        <begin position="123"/>
        <end position="359"/>
    </location>
</feature>
<sequence length="443" mass="46309">MKLNRSVVVLALLGAVAACAPKELILQGQREDIRTPLDAPADATAKPDDTAPHKVAVRLPSPRANSSWPARNGGPSHHITQPALGTALTPLWSVQIGAGEDKRHVITADPVVADGRVYTLDSRATVAATSTAGAALWHVDLTPPTDHADDASGGGLAYGDGLLFATSAFGELVALDPASGKVAWRQKFDAPVTSAPTVSGNTVYVTARDGSGWAINARTGKVRWQLQGVASPDGLVGGASVAVAGGVALFPFTSDDMVATTASGGLRLWNTTVAGRRLGLVYAQISDIVGDPVIVGQTVYVGNATGRVAAYDLRSGERKWSATEGTMGPVWPVGSALYLVSDDAKLVRLDAATGAVVWKADLPYYLPYKNDKRRRDIYVHYGPLLAGNRLILASSDGLLRFFDPASGELTGTRQIGGEAVTDPVVAGRTLYVVTADGKLRAFR</sequence>
<dbReference type="PANTHER" id="PTHR34512">
    <property type="entry name" value="CELL SURFACE PROTEIN"/>
    <property type="match status" value="1"/>
</dbReference>
<evidence type="ECO:0000256" key="1">
    <source>
        <dbReference type="SAM" id="SignalP"/>
    </source>
</evidence>
<evidence type="ECO:0000259" key="2">
    <source>
        <dbReference type="Pfam" id="PF13360"/>
    </source>
</evidence>
<accession>A0ABV7AK52</accession>
<feature type="signal peptide" evidence="1">
    <location>
        <begin position="1"/>
        <end position="20"/>
    </location>
</feature>
<dbReference type="InterPro" id="IPR011047">
    <property type="entry name" value="Quinoprotein_ADH-like_sf"/>
</dbReference>
<proteinExistence type="predicted"/>
<keyword evidence="1" id="KW-0732">Signal</keyword>
<dbReference type="SUPFAM" id="SSF50998">
    <property type="entry name" value="Quinoprotein alcohol dehydrogenase-like"/>
    <property type="match status" value="1"/>
</dbReference>
<evidence type="ECO:0000313" key="4">
    <source>
        <dbReference type="Proteomes" id="UP001595443"/>
    </source>
</evidence>
<reference evidence="4" key="1">
    <citation type="journal article" date="2019" name="Int. J. Syst. Evol. Microbiol.">
        <title>The Global Catalogue of Microorganisms (GCM) 10K type strain sequencing project: providing services to taxonomists for standard genome sequencing and annotation.</title>
        <authorList>
            <consortium name="The Broad Institute Genomics Platform"/>
            <consortium name="The Broad Institute Genome Sequencing Center for Infectious Disease"/>
            <person name="Wu L."/>
            <person name="Ma J."/>
        </authorList>
    </citation>
    <scope>NUCLEOTIDE SEQUENCE [LARGE SCALE GENOMIC DNA]</scope>
    <source>
        <strain evidence="4">KCTC 62192</strain>
    </source>
</reference>
<keyword evidence="4" id="KW-1185">Reference proteome</keyword>
<gene>
    <name evidence="3" type="ORF">ACFOES_13585</name>
</gene>
<dbReference type="Gene3D" id="2.130.10.10">
    <property type="entry name" value="YVTN repeat-like/Quinoprotein amine dehydrogenase"/>
    <property type="match status" value="1"/>
</dbReference>
<dbReference type="EMBL" id="JBHRSK010000010">
    <property type="protein sequence ID" value="MFC2969132.1"/>
    <property type="molecule type" value="Genomic_DNA"/>
</dbReference>
<comment type="caution">
    <text evidence="3">The sequence shown here is derived from an EMBL/GenBank/DDBJ whole genome shotgun (WGS) entry which is preliminary data.</text>
</comment>
<dbReference type="SMART" id="SM00564">
    <property type="entry name" value="PQQ"/>
    <property type="match status" value="6"/>
</dbReference>
<name>A0ABV7AK52_9RHOB</name>
<feature type="chain" id="PRO_5045258459" evidence="1">
    <location>
        <begin position="21"/>
        <end position="443"/>
    </location>
</feature>
<dbReference type="InterPro" id="IPR018391">
    <property type="entry name" value="PQQ_b-propeller_rpt"/>
</dbReference>
<dbReference type="PANTHER" id="PTHR34512:SF30">
    <property type="entry name" value="OUTER MEMBRANE PROTEIN ASSEMBLY FACTOR BAMB"/>
    <property type="match status" value="1"/>
</dbReference>
<dbReference type="Pfam" id="PF13360">
    <property type="entry name" value="PQQ_2"/>
    <property type="match status" value="2"/>
</dbReference>
<dbReference type="InterPro" id="IPR015943">
    <property type="entry name" value="WD40/YVTN_repeat-like_dom_sf"/>
</dbReference>